<dbReference type="KEGG" id="vg:18126093"/>
<evidence type="ECO:0000313" key="1">
    <source>
        <dbReference type="EMBL" id="AHD25630.1"/>
    </source>
</evidence>
<sequence>MLPRGALSRSAMILLMHNGMLMRAVSTFMRLRDPSAHSLKHTLRLLRCGKRRVVCAFGLGAVSSASRRMPDMRINSPRSNTVYGVSSSTPTKSLGSIKYVSAFFTLAAPAAGFHTCSMFTLYRRSSSSAGQPPQV</sequence>
<name>V9XTP0_9ABAC</name>
<dbReference type="EMBL" id="KF894742">
    <property type="protein sequence ID" value="AHD25630.1"/>
    <property type="molecule type" value="Genomic_DNA"/>
</dbReference>
<dbReference type="Proteomes" id="UP000203482">
    <property type="component" value="Segment"/>
</dbReference>
<organism evidence="1 2">
    <name type="scientific">Choristoneura murinana nucleopolyhedrovirus</name>
    <dbReference type="NCBI Taxonomy" id="1987479"/>
    <lineage>
        <taxon>Viruses</taxon>
        <taxon>Viruses incertae sedis</taxon>
        <taxon>Naldaviricetes</taxon>
        <taxon>Lefavirales</taxon>
        <taxon>Baculoviridae</taxon>
        <taxon>Alphabaculovirus</taxon>
        <taxon>Alphabaculovirus chomurinanae</taxon>
    </lineage>
</organism>
<reference evidence="1 2" key="1">
    <citation type="journal article" date="2014" name="Genome Announc.">
        <title>Genome Sequence of an Alphabaculovirus Isolated from Choristoneura murinana.</title>
        <authorList>
            <person name="Rohrmann G.F."/>
            <person name="Erlandson M.A."/>
            <person name="Theilmann D.A."/>
        </authorList>
    </citation>
    <scope>NUCLEOTIDE SEQUENCE [LARGE SCALE GENOMIC DNA]</scope>
    <source>
        <strain evidence="1 2">Darmstadt</strain>
    </source>
</reference>
<protein>
    <submittedName>
        <fullName evidence="1">Uncharacterized protein</fullName>
    </submittedName>
</protein>
<proteinExistence type="predicted"/>
<gene>
    <name evidence="1" type="ORF">chmu144</name>
</gene>
<accession>V9XTP0</accession>
<evidence type="ECO:0000313" key="2">
    <source>
        <dbReference type="Proteomes" id="UP000203482"/>
    </source>
</evidence>
<dbReference type="RefSeq" id="YP_008992236.1">
    <property type="nucleotide sequence ID" value="NC_023177.1"/>
</dbReference>
<keyword evidence="2" id="KW-1185">Reference proteome</keyword>
<dbReference type="GeneID" id="18126093"/>